<feature type="domain" description="TonB-dependent receptor plug" evidence="16">
    <location>
        <begin position="46"/>
        <end position="158"/>
    </location>
</feature>
<dbReference type="InterPro" id="IPR036942">
    <property type="entry name" value="Beta-barrel_TonB_sf"/>
</dbReference>
<keyword evidence="3 11" id="KW-1134">Transmembrane beta strand</keyword>
<dbReference type="EMBL" id="JAAONZ010000015">
    <property type="protein sequence ID" value="NHO67274.1"/>
    <property type="molecule type" value="Genomic_DNA"/>
</dbReference>
<proteinExistence type="inferred from homology"/>
<comment type="similarity">
    <text evidence="11 12">Belongs to the TonB-dependent receptor family.</text>
</comment>
<keyword evidence="5 11" id="KW-0812">Transmembrane</keyword>
<evidence type="ECO:0000313" key="18">
    <source>
        <dbReference type="Proteomes" id="UP000787472"/>
    </source>
</evidence>
<dbReference type="PANTHER" id="PTHR32552">
    <property type="entry name" value="FERRICHROME IRON RECEPTOR-RELATED"/>
    <property type="match status" value="1"/>
</dbReference>
<dbReference type="Pfam" id="PF07715">
    <property type="entry name" value="Plug"/>
    <property type="match status" value="1"/>
</dbReference>
<evidence type="ECO:0000256" key="4">
    <source>
        <dbReference type="ARBA" id="ARBA00022496"/>
    </source>
</evidence>
<dbReference type="Pfam" id="PF00593">
    <property type="entry name" value="TonB_dep_Rec_b-barrel"/>
    <property type="match status" value="1"/>
</dbReference>
<name>A0A9E5MN39_9GAMM</name>
<dbReference type="InterPro" id="IPR012910">
    <property type="entry name" value="Plug_dom"/>
</dbReference>
<dbReference type="InterPro" id="IPR000531">
    <property type="entry name" value="Beta-barrel_TonB"/>
</dbReference>
<keyword evidence="8 12" id="KW-0798">TonB box</keyword>
<evidence type="ECO:0000256" key="2">
    <source>
        <dbReference type="ARBA" id="ARBA00022448"/>
    </source>
</evidence>
<dbReference type="PANTHER" id="PTHR32552:SF81">
    <property type="entry name" value="TONB-DEPENDENT OUTER MEMBRANE RECEPTOR"/>
    <property type="match status" value="1"/>
</dbReference>
<evidence type="ECO:0000256" key="6">
    <source>
        <dbReference type="ARBA" id="ARBA00023004"/>
    </source>
</evidence>
<keyword evidence="17" id="KW-0675">Receptor</keyword>
<dbReference type="Gene3D" id="2.40.170.20">
    <property type="entry name" value="TonB-dependent receptor, beta-barrel domain"/>
    <property type="match status" value="2"/>
</dbReference>
<evidence type="ECO:0000256" key="10">
    <source>
        <dbReference type="ARBA" id="ARBA00023237"/>
    </source>
</evidence>
<keyword evidence="2 11" id="KW-0813">Transport</keyword>
<evidence type="ECO:0000259" key="15">
    <source>
        <dbReference type="Pfam" id="PF00593"/>
    </source>
</evidence>
<dbReference type="Proteomes" id="UP000787472">
    <property type="component" value="Unassembled WGS sequence"/>
</dbReference>
<evidence type="ECO:0000256" key="7">
    <source>
        <dbReference type="ARBA" id="ARBA00023065"/>
    </source>
</evidence>
<dbReference type="AlphaFoldDB" id="A0A9E5MN39"/>
<dbReference type="GO" id="GO:0009279">
    <property type="term" value="C:cell outer membrane"/>
    <property type="evidence" value="ECO:0007669"/>
    <property type="project" value="UniProtKB-SubCell"/>
</dbReference>
<evidence type="ECO:0000256" key="13">
    <source>
        <dbReference type="SAM" id="MobiDB-lite"/>
    </source>
</evidence>
<accession>A0A9E5MN39</accession>
<feature type="domain" description="TonB-dependent receptor-like beta-barrel" evidence="15">
    <location>
        <begin position="326"/>
        <end position="792"/>
    </location>
</feature>
<evidence type="ECO:0000256" key="5">
    <source>
        <dbReference type="ARBA" id="ARBA00022692"/>
    </source>
</evidence>
<comment type="subcellular location">
    <subcellularLocation>
        <location evidence="1 11">Cell outer membrane</location>
        <topology evidence="1 11">Multi-pass membrane protein</topology>
    </subcellularLocation>
</comment>
<keyword evidence="9 11" id="KW-0472">Membrane</keyword>
<comment type="caution">
    <text evidence="17">The sequence shown here is derived from an EMBL/GenBank/DDBJ whole genome shotgun (WGS) entry which is preliminary data.</text>
</comment>
<feature type="signal peptide" evidence="14">
    <location>
        <begin position="1"/>
        <end position="24"/>
    </location>
</feature>
<protein>
    <submittedName>
        <fullName evidence="17">TonB-dependent receptor</fullName>
    </submittedName>
</protein>
<keyword evidence="7" id="KW-0406">Ion transport</keyword>
<keyword evidence="14" id="KW-0732">Signal</keyword>
<dbReference type="GO" id="GO:0006826">
    <property type="term" value="P:iron ion transport"/>
    <property type="evidence" value="ECO:0007669"/>
    <property type="project" value="UniProtKB-KW"/>
</dbReference>
<evidence type="ECO:0000256" key="12">
    <source>
        <dbReference type="RuleBase" id="RU003357"/>
    </source>
</evidence>
<dbReference type="SUPFAM" id="SSF56935">
    <property type="entry name" value="Porins"/>
    <property type="match status" value="1"/>
</dbReference>
<evidence type="ECO:0000256" key="9">
    <source>
        <dbReference type="ARBA" id="ARBA00023136"/>
    </source>
</evidence>
<keyword evidence="6" id="KW-0408">Iron</keyword>
<evidence type="ECO:0000256" key="8">
    <source>
        <dbReference type="ARBA" id="ARBA00023077"/>
    </source>
</evidence>
<organism evidence="17 18">
    <name type="scientific">Pseudomaricurvus hydrocarbonicus</name>
    <dbReference type="NCBI Taxonomy" id="1470433"/>
    <lineage>
        <taxon>Bacteria</taxon>
        <taxon>Pseudomonadati</taxon>
        <taxon>Pseudomonadota</taxon>
        <taxon>Gammaproteobacteria</taxon>
        <taxon>Cellvibrionales</taxon>
        <taxon>Cellvibrionaceae</taxon>
        <taxon>Pseudomaricurvus</taxon>
    </lineage>
</organism>
<evidence type="ECO:0000256" key="1">
    <source>
        <dbReference type="ARBA" id="ARBA00004571"/>
    </source>
</evidence>
<keyword evidence="4" id="KW-0410">Iron transport</keyword>
<evidence type="ECO:0000256" key="14">
    <source>
        <dbReference type="SAM" id="SignalP"/>
    </source>
</evidence>
<feature type="region of interest" description="Disordered" evidence="13">
    <location>
        <begin position="317"/>
        <end position="336"/>
    </location>
</feature>
<sequence>MNLRNKLFLAVAAFSSYSSVEVLAQSTSDYLIEEVVVTARKRAENLQTVPLAIDAISASKLREKNIQDLQSVAKLTPGLVFDVGLLPNDTRPVIRGLSADRGRPNVAVLVDGIDISSEAMTTAGGGSSANVALMDLERVEVVKGPQSVLYGRGAFTGAINYVTKRPSHETDIHMDVDMDEYNSHSLKFGAAGTMIEDVLAGGINLAYARGEGTYENPNTGGELGGSEMTGAALSFNWTPTDTFSAFTRLEYSEQKYTSRPIVFARSLDNAVADPFADPFLIGSLADGATWSGVPGTSGCGAVPNYSDTCRPHLTGPIGTHAKESDIDLSPNPETGNDFEGTNSENFRTHLELSWDLDDNYNVISLTGYNKNNSYIQEDFDVSNYTLVSFPPYASQIGFSADSDSSHEMEQFSQELRLSFTSENWDWMVSAMYWHEELTSTLGAAWWLRDGADVDTLLPYLMPAGISEINTDPNFSAVIPMYRETKHASIAGSVAYRINQALRVTLEARYLTEDIDYQGSADDQTIHGAFVYPTFGLMTENSRSDEAFLPRLTLDWQINDDVFAYGNVATGFKPGGVSTTGASGDMRTGEYDPEKLTAFEIGVKSLWLDKSLQVNGAVFHNVYTDQQIPFNYTNAWGVLNTSIANAGESQSTGFEVDVQYNVNQNFSLWMSYTYSDAEFKDFNLSDAIQGQVDGFGRSLEVSTMEKIEAGNVEGDFSGKSLPFSAKHAANVGVRFEDQVGVDMDYFVELSGTYQSKRYIEKGNQGWIPEYTLWDLSAGLRSDQWSAILYVDNVLDDDTPRSVLGNPDYGHMPLTMSGLGLTFGANVTLPEPRTAGIRFNYEFY</sequence>
<gene>
    <name evidence="17" type="ORF">G8770_17130</name>
</gene>
<dbReference type="RefSeq" id="WP_167189675.1">
    <property type="nucleotide sequence ID" value="NZ_JAAONZ010000015.1"/>
</dbReference>
<reference evidence="17" key="1">
    <citation type="submission" date="2020-03" db="EMBL/GenBank/DDBJ databases">
        <authorList>
            <person name="Guo F."/>
        </authorList>
    </citation>
    <scope>NUCLEOTIDE SEQUENCE</scope>
    <source>
        <strain evidence="17">JCM 30134</strain>
    </source>
</reference>
<evidence type="ECO:0000259" key="16">
    <source>
        <dbReference type="Pfam" id="PF07715"/>
    </source>
</evidence>
<dbReference type="InterPro" id="IPR039426">
    <property type="entry name" value="TonB-dep_rcpt-like"/>
</dbReference>
<evidence type="ECO:0000256" key="3">
    <source>
        <dbReference type="ARBA" id="ARBA00022452"/>
    </source>
</evidence>
<keyword evidence="10 11" id="KW-0998">Cell outer membrane</keyword>
<dbReference type="PROSITE" id="PS52016">
    <property type="entry name" value="TONB_DEPENDENT_REC_3"/>
    <property type="match status" value="1"/>
</dbReference>
<feature type="chain" id="PRO_5038848930" evidence="14">
    <location>
        <begin position="25"/>
        <end position="842"/>
    </location>
</feature>
<keyword evidence="18" id="KW-1185">Reference proteome</keyword>
<evidence type="ECO:0000256" key="11">
    <source>
        <dbReference type="PROSITE-ProRule" id="PRU01360"/>
    </source>
</evidence>
<evidence type="ECO:0000313" key="17">
    <source>
        <dbReference type="EMBL" id="NHO67274.1"/>
    </source>
</evidence>